<dbReference type="SUPFAM" id="SSF48403">
    <property type="entry name" value="Ankyrin repeat"/>
    <property type="match status" value="1"/>
</dbReference>
<dbReference type="Gene3D" id="1.25.40.20">
    <property type="entry name" value="Ankyrin repeat-containing domain"/>
    <property type="match status" value="1"/>
</dbReference>
<accession>S3D9J7</accession>
<dbReference type="KEGG" id="glz:GLAREA_10099"/>
<keyword evidence="4" id="KW-1185">Reference proteome</keyword>
<dbReference type="OrthoDB" id="3200163at2759"/>
<proteinExistence type="predicted"/>
<dbReference type="RefSeq" id="XP_008078340.1">
    <property type="nucleotide sequence ID" value="XM_008080149.1"/>
</dbReference>
<gene>
    <name evidence="3" type="ORF">GLAREA_10099</name>
</gene>
<dbReference type="PROSITE" id="PS50088">
    <property type="entry name" value="ANK_REPEAT"/>
    <property type="match status" value="1"/>
</dbReference>
<evidence type="ECO:0000313" key="3">
    <source>
        <dbReference type="EMBL" id="EPE34405.1"/>
    </source>
</evidence>
<keyword evidence="1" id="KW-0040">ANK repeat</keyword>
<evidence type="ECO:0000313" key="4">
    <source>
        <dbReference type="Proteomes" id="UP000016922"/>
    </source>
</evidence>
<dbReference type="InterPro" id="IPR036770">
    <property type="entry name" value="Ankyrin_rpt-contain_sf"/>
</dbReference>
<reference evidence="3 4" key="1">
    <citation type="journal article" date="2013" name="BMC Genomics">
        <title>Genomics-driven discovery of the pneumocandin biosynthetic gene cluster in the fungus Glarea lozoyensis.</title>
        <authorList>
            <person name="Chen L."/>
            <person name="Yue Q."/>
            <person name="Zhang X."/>
            <person name="Xiang M."/>
            <person name="Wang C."/>
            <person name="Li S."/>
            <person name="Che Y."/>
            <person name="Ortiz-Lopez F.J."/>
            <person name="Bills G.F."/>
            <person name="Liu X."/>
            <person name="An Z."/>
        </authorList>
    </citation>
    <scope>NUCLEOTIDE SEQUENCE [LARGE SCALE GENOMIC DNA]</scope>
    <source>
        <strain evidence="4">ATCC 20868 / MF5171</strain>
    </source>
</reference>
<organism evidence="3 4">
    <name type="scientific">Glarea lozoyensis (strain ATCC 20868 / MF5171)</name>
    <dbReference type="NCBI Taxonomy" id="1116229"/>
    <lineage>
        <taxon>Eukaryota</taxon>
        <taxon>Fungi</taxon>
        <taxon>Dikarya</taxon>
        <taxon>Ascomycota</taxon>
        <taxon>Pezizomycotina</taxon>
        <taxon>Leotiomycetes</taxon>
        <taxon>Helotiales</taxon>
        <taxon>Helotiaceae</taxon>
        <taxon>Glarea</taxon>
    </lineage>
</organism>
<feature type="domain" description="NACHT-NTPase and P-loop NTPases N-terminal" evidence="2">
    <location>
        <begin position="14"/>
        <end position="99"/>
    </location>
</feature>
<dbReference type="GeneID" id="19469146"/>
<dbReference type="InterPro" id="IPR002110">
    <property type="entry name" value="Ankyrin_rpt"/>
</dbReference>
<dbReference type="Proteomes" id="UP000016922">
    <property type="component" value="Unassembled WGS sequence"/>
</dbReference>
<dbReference type="AlphaFoldDB" id="S3D9J7"/>
<dbReference type="InterPro" id="IPR031352">
    <property type="entry name" value="SesA"/>
</dbReference>
<evidence type="ECO:0000256" key="1">
    <source>
        <dbReference type="PROSITE-ProRule" id="PRU00023"/>
    </source>
</evidence>
<dbReference type="EMBL" id="KE145356">
    <property type="protein sequence ID" value="EPE34405.1"/>
    <property type="molecule type" value="Genomic_DNA"/>
</dbReference>
<dbReference type="Pfam" id="PF17107">
    <property type="entry name" value="SesA"/>
    <property type="match status" value="1"/>
</dbReference>
<name>S3D9J7_GLAL2</name>
<dbReference type="HOGENOM" id="CLU_433482_0_0_1"/>
<dbReference type="PROSITE" id="PS50297">
    <property type="entry name" value="ANK_REP_REGION"/>
    <property type="match status" value="1"/>
</dbReference>
<evidence type="ECO:0000259" key="2">
    <source>
        <dbReference type="Pfam" id="PF17107"/>
    </source>
</evidence>
<protein>
    <recommendedName>
        <fullName evidence="2">NACHT-NTPase and P-loop NTPases N-terminal domain-containing protein</fullName>
    </recommendedName>
</protein>
<feature type="repeat" description="ANK" evidence="1">
    <location>
        <begin position="316"/>
        <end position="348"/>
    </location>
</feature>
<sequence>MAEAVGIGVGVLSFAIQIADSLIKLKNFADSMKSAPDELRRLISGIEEVERILKIVESKDKELGGHAGRHDKLSPSVDNCRQAARRLAEITQKIEKTLLQKPKRGRFQYASSQKSLEAASRQLEVEKATLNVFLSTQTNILAEKVYCQQVSTLVHVQELKEHIERKIESSSSAMADIIRQEISQQVTSLNVDGALTRTSTRPPSSKSTRIRTQELPSALGYIFGAINYSRTKSYHDSKVGTVEELTVRLTTPSWLFGKVYEAHKIQDSWSCKFALRSHNILPPSHAVFRYSEEGNIRGLKQLFSSGRATPFDRDDRGRTPLHYAGSKFQFHACQFLVQNGADRLATDVDKRYVDNWYRFLSPDMLKEWSPPLNQAIGPRNCVNASKFLRLYSTDDLDEISMEAFDFSTWNSYSWFLYLGVNPEMVNLVIQQAWTPPSEVAEYIKRYVKASLAIGDLVGPKTIRLYLARISIDKSFFDAYLVLNILYGLADSRYGPANMEMFQVWYELLTDAIRLGVCLHPRAFASKANTYRSFTYLSFSLCCYRGLQRKSALKRVLECLVSAGLDLLAFSEDEMKVLGKSDRTITGYDWKVEVWVRYWNPGAGLSPVYVKSFGFNYGATIEEWDWWHIEAAYYEYAEDFWHMIESPWEQLPGA</sequence>